<dbReference type="InterPro" id="IPR050358">
    <property type="entry name" value="RSE1/DDB1/CFT1"/>
</dbReference>
<dbReference type="Pfam" id="PF23726">
    <property type="entry name" value="Beta-prop_RSE1_2nd"/>
    <property type="match status" value="1"/>
</dbReference>
<dbReference type="KEGG" id="pti:PHATRDRAFT_17408"/>
<dbReference type="PaxDb" id="2850-Phatr17408"/>
<dbReference type="Pfam" id="PF03178">
    <property type="entry name" value="CPSF_A"/>
    <property type="match status" value="1"/>
</dbReference>
<evidence type="ECO:0000256" key="1">
    <source>
        <dbReference type="ARBA" id="ARBA00004123"/>
    </source>
</evidence>
<dbReference type="STRING" id="556484.B7FP73"/>
<dbReference type="GO" id="GO:0003676">
    <property type="term" value="F:nucleic acid binding"/>
    <property type="evidence" value="ECO:0007669"/>
    <property type="project" value="InterPro"/>
</dbReference>
<evidence type="ECO:0000259" key="12">
    <source>
        <dbReference type="Pfam" id="PF23726"/>
    </source>
</evidence>
<reference evidence="13 14" key="1">
    <citation type="journal article" date="2008" name="Nature">
        <title>The Phaeodactylum genome reveals the evolutionary history of diatom genomes.</title>
        <authorList>
            <person name="Bowler C."/>
            <person name="Allen A.E."/>
            <person name="Badger J.H."/>
            <person name="Grimwood J."/>
            <person name="Jabbari K."/>
            <person name="Kuo A."/>
            <person name="Maheswari U."/>
            <person name="Martens C."/>
            <person name="Maumus F."/>
            <person name="Otillar R.P."/>
            <person name="Rayko E."/>
            <person name="Salamov A."/>
            <person name="Vandepoele K."/>
            <person name="Beszteri B."/>
            <person name="Gruber A."/>
            <person name="Heijde M."/>
            <person name="Katinka M."/>
            <person name="Mock T."/>
            <person name="Valentin K."/>
            <person name="Verret F."/>
            <person name="Berges J.A."/>
            <person name="Brownlee C."/>
            <person name="Cadoret J.P."/>
            <person name="Chiovitti A."/>
            <person name="Choi C.J."/>
            <person name="Coesel S."/>
            <person name="De Martino A."/>
            <person name="Detter J.C."/>
            <person name="Durkin C."/>
            <person name="Falciatore A."/>
            <person name="Fournet J."/>
            <person name="Haruta M."/>
            <person name="Huysman M.J."/>
            <person name="Jenkins B.D."/>
            <person name="Jiroutova K."/>
            <person name="Jorgensen R.E."/>
            <person name="Joubert Y."/>
            <person name="Kaplan A."/>
            <person name="Kroger N."/>
            <person name="Kroth P.G."/>
            <person name="La Roche J."/>
            <person name="Lindquist E."/>
            <person name="Lommer M."/>
            <person name="Martin-Jezequel V."/>
            <person name="Lopez P.J."/>
            <person name="Lucas S."/>
            <person name="Mangogna M."/>
            <person name="McGinnis K."/>
            <person name="Medlin L.K."/>
            <person name="Montsant A."/>
            <person name="Oudot-Le Secq M.P."/>
            <person name="Napoli C."/>
            <person name="Obornik M."/>
            <person name="Parker M.S."/>
            <person name="Petit J.L."/>
            <person name="Porcel B.M."/>
            <person name="Poulsen N."/>
            <person name="Robison M."/>
            <person name="Rychlewski L."/>
            <person name="Rynearson T.A."/>
            <person name="Schmutz J."/>
            <person name="Shapiro H."/>
            <person name="Siaut M."/>
            <person name="Stanley M."/>
            <person name="Sussman M.R."/>
            <person name="Taylor A.R."/>
            <person name="Vardi A."/>
            <person name="von Dassow P."/>
            <person name="Vyverman W."/>
            <person name="Willis A."/>
            <person name="Wyrwicz L.S."/>
            <person name="Rokhsar D.S."/>
            <person name="Weissenbach J."/>
            <person name="Armbrust E.V."/>
            <person name="Green B.R."/>
            <person name="Van de Peer Y."/>
            <person name="Grigoriev I.V."/>
        </authorList>
    </citation>
    <scope>NUCLEOTIDE SEQUENCE [LARGE SCALE GENOMIC DNA]</scope>
    <source>
        <strain evidence="13 14">CCAP 1055/1</strain>
    </source>
</reference>
<feature type="domain" description="RSE1/DDB1/CPSF1 C-terminal" evidence="10">
    <location>
        <begin position="952"/>
        <end position="1269"/>
    </location>
</feature>
<evidence type="ECO:0000256" key="7">
    <source>
        <dbReference type="ARBA" id="ARBA00023242"/>
    </source>
</evidence>
<evidence type="ECO:0000256" key="9">
    <source>
        <dbReference type="SAM" id="MobiDB-lite"/>
    </source>
</evidence>
<organism evidence="13 14">
    <name type="scientific">Phaeodactylum tricornutum (strain CCAP 1055/1)</name>
    <dbReference type="NCBI Taxonomy" id="556484"/>
    <lineage>
        <taxon>Eukaryota</taxon>
        <taxon>Sar</taxon>
        <taxon>Stramenopiles</taxon>
        <taxon>Ochrophyta</taxon>
        <taxon>Bacillariophyta</taxon>
        <taxon>Bacillariophyceae</taxon>
        <taxon>Bacillariophycidae</taxon>
        <taxon>Naviculales</taxon>
        <taxon>Phaeodactylaceae</taxon>
        <taxon>Phaeodactylum</taxon>
    </lineage>
</organism>
<evidence type="ECO:0000313" key="13">
    <source>
        <dbReference type="EMBL" id="EEC51630.1"/>
    </source>
</evidence>
<comment type="subcellular location">
    <subcellularLocation>
        <location evidence="1">Nucleus</location>
    </subcellularLocation>
</comment>
<dbReference type="RefSeq" id="XP_002177167.1">
    <property type="nucleotide sequence ID" value="XM_002177131.1"/>
</dbReference>
<comment type="similarity">
    <text evidence="8">Belongs to the RSE1 family.</text>
</comment>
<dbReference type="InterPro" id="IPR058543">
    <property type="entry name" value="Beta-prop_RSE1/DDB1/CPSF1_2nd"/>
</dbReference>
<dbReference type="GO" id="GO:0006397">
    <property type="term" value="P:mRNA processing"/>
    <property type="evidence" value="ECO:0007669"/>
    <property type="project" value="UniProtKB-KW"/>
</dbReference>
<dbReference type="Proteomes" id="UP000000759">
    <property type="component" value="Chromosome 1"/>
</dbReference>
<dbReference type="FunFam" id="2.130.10.10:FF:000031">
    <property type="entry name" value="Splicing factor 3b subunit 3"/>
    <property type="match status" value="1"/>
</dbReference>
<dbReference type="Pfam" id="PF10433">
    <property type="entry name" value="Beta-prop_RSE1_1st"/>
    <property type="match status" value="1"/>
</dbReference>
<dbReference type="GO" id="GO:0005681">
    <property type="term" value="C:spliceosomal complex"/>
    <property type="evidence" value="ECO:0007669"/>
    <property type="project" value="UniProtKB-KW"/>
</dbReference>
<feature type="domain" description="RSE1/DDB1/CPSF1 first beta-propeller" evidence="11">
    <location>
        <begin position="94"/>
        <end position="419"/>
    </location>
</feature>
<name>B7FP73_PHATC</name>
<keyword evidence="5" id="KW-0747">Spliceosome</keyword>
<dbReference type="PANTHER" id="PTHR10644">
    <property type="entry name" value="DNA REPAIR/RNA PROCESSING CPSF FAMILY"/>
    <property type="match status" value="1"/>
</dbReference>
<keyword evidence="4" id="KW-0507">mRNA processing</keyword>
<feature type="compositionally biased region" description="Acidic residues" evidence="9">
    <location>
        <begin position="921"/>
        <end position="931"/>
    </location>
</feature>
<dbReference type="EMBL" id="CM000605">
    <property type="protein sequence ID" value="EEC51630.1"/>
    <property type="molecule type" value="Genomic_DNA"/>
</dbReference>
<comment type="similarity">
    <text evidence="2">Belongs to the DDB1 family.</text>
</comment>
<protein>
    <recommendedName>
        <fullName evidence="3">DNA damage-binding protein 1</fullName>
    </recommendedName>
</protein>
<evidence type="ECO:0000256" key="8">
    <source>
        <dbReference type="ARBA" id="ARBA00038266"/>
    </source>
</evidence>
<keyword evidence="6" id="KW-0508">mRNA splicing</keyword>
<evidence type="ECO:0000256" key="6">
    <source>
        <dbReference type="ARBA" id="ARBA00023187"/>
    </source>
</evidence>
<dbReference type="OrthoDB" id="436637at2759"/>
<dbReference type="SUPFAM" id="SSF50998">
    <property type="entry name" value="Quinoprotein alcohol dehydrogenase-like"/>
    <property type="match status" value="1"/>
</dbReference>
<dbReference type="eggNOG" id="KOG1898">
    <property type="taxonomic scope" value="Eukaryota"/>
</dbReference>
<gene>
    <name evidence="13" type="ORF">PHATRDRAFT_17408</name>
</gene>
<feature type="domain" description="RSE1/DDB1/CPSF1 second beta-propeller" evidence="12">
    <location>
        <begin position="514"/>
        <end position="841"/>
    </location>
</feature>
<proteinExistence type="inferred from homology"/>
<dbReference type="InterPro" id="IPR018846">
    <property type="entry name" value="Beta-prop_RSE1/DDB1/CPSF1_1st"/>
</dbReference>
<dbReference type="InParanoid" id="B7FP73"/>
<evidence type="ECO:0000259" key="11">
    <source>
        <dbReference type="Pfam" id="PF10433"/>
    </source>
</evidence>
<sequence>MAPNATAATGAGVTDDDAPAVPTHSIAMKLLDVRLQPATAILTSVTGEFTDVGRHEIAALKAGGMIEIYRIVTVVTEDADGEDDASNATSKTVIKLILRVETRSVLRSCAVVRFPGEKRDVLAVTADSGALSILDFLNSTCKILHCAVFGKTACRRATPGQYVASDPKGRAVLVAATEKRKLVYVLNNRSAENAATSLVASPLEAHRARTITFDVVGIDNGYDNPIFAALELQYPEQEDAAATTWTASAVEKQLAYYELDLGLNHVSRRWATTTHRSACCLAALPGGADGPGGVLVGGEDWVEYVHEAASTSSNHIRNLACSIPRRELHPSDKGILITSIVVHRQKKSKFFALAQSELGDVYKIIVQLNEPDKTKVVGMEIALLDTLPNVNALNVSKLGMLFAAASFGDHHLYQFERIDLPDAPKNTSDEATKALTASGSTVLTTALASEIASKFVPTVLQNLRKIHSLDNPSPTTGVLVGELAGNEVSPQIYALTGSGPTSALRVTRHGASVTELAVSELPGVPGAIFTIGTGNTAGGKKLDQFIVVSFADATLVLSVGETVEEVGKESGFLTNSPTLACSALGSDGALCQVHPVGVRHIQNGQAKQWHCPGLKRIECASANESQVIVALAGGEIIYFELDPMSGNLMESATREMGADVCCLDVGTIPKGRSRSLFAVVGCRDQTVRVISLEPDKTKILSQRSSTALKARPHSVALQMMNAGVANSNANVDDLTLIIGLDDGSSLRASIDPITGSIGTSPTRRFLGARPVAVSRISLESNPATLLLSSRPWITRRDAASGKHIMAPLSYAPLDHGCSFSSDAVSEGIVATAGKTLRILSIESSGMEGGDDEAFNTNKIPLRYTPRQMTLMSATPSNAQERKVVLVVVESDCNEYGEKTGGKEDDAMDVDSDDEGRKEDLNQGDDEDDEEEKAMRRTSIRGPVPSSPGHWGSCVRLLDPSNSCTTLDCIEMGRNEAALCCASVRFHSKGGEPLLAVGTVTGMTMHPLKQDSSHIVIYRIVNGDRFQLLHRTSVDDGPVLSLAHFQGRLLVGIGTTLRLYEMGKRQLLRKSELRNFPTFVKTVQTVGERAYIGDMMQSIQIVRYDVSANRLVLIANDASPRPIVCQELLDWNTVAVGDKFGNISVMRLPRGADTSAIDVTGQRALWDSSREDMIPKLELLCQYYVGEVVTSMTRSSLVAGGAESLIYVTVSGRIGAFVPFTNRNDVDFYSQLESELRGDASRPTGRDPQSYRSYYAPMMHVVDGDLCDAFNSLGPEKQNKIAEKLDRTVGEIMKKLEDTRNALL</sequence>
<evidence type="ECO:0000313" key="14">
    <source>
        <dbReference type="Proteomes" id="UP000000759"/>
    </source>
</evidence>
<accession>B7FP73</accession>
<evidence type="ECO:0000256" key="4">
    <source>
        <dbReference type="ARBA" id="ARBA00022664"/>
    </source>
</evidence>
<dbReference type="FunCoup" id="B7FP73">
    <property type="interactions" value="631"/>
</dbReference>
<reference evidence="14" key="2">
    <citation type="submission" date="2008-08" db="EMBL/GenBank/DDBJ databases">
        <authorList>
            <consortium name="Diatom Consortium"/>
            <person name="Grigoriev I."/>
            <person name="Grimwood J."/>
            <person name="Kuo A."/>
            <person name="Otillar R.P."/>
            <person name="Salamov A."/>
            <person name="Detter J.C."/>
            <person name="Lindquist E."/>
            <person name="Shapiro H."/>
            <person name="Lucas S."/>
            <person name="Glavina del Rio T."/>
            <person name="Pitluck S."/>
            <person name="Rokhsar D."/>
            <person name="Bowler C."/>
        </authorList>
    </citation>
    <scope>GENOME REANNOTATION</scope>
    <source>
        <strain evidence="14">CCAP 1055/1</strain>
    </source>
</reference>
<dbReference type="HOGENOM" id="CLU_003246_0_0_1"/>
<dbReference type="GeneID" id="7196338"/>
<evidence type="ECO:0000259" key="10">
    <source>
        <dbReference type="Pfam" id="PF03178"/>
    </source>
</evidence>
<feature type="compositionally biased region" description="Basic and acidic residues" evidence="9">
    <location>
        <begin position="895"/>
        <end position="904"/>
    </location>
</feature>
<evidence type="ECO:0000256" key="3">
    <source>
        <dbReference type="ARBA" id="ARBA00014577"/>
    </source>
</evidence>
<dbReference type="FunFam" id="2.130.10.10:FF:001143">
    <property type="entry name" value="Pre-mRNA-splicing factor rse-1, putative"/>
    <property type="match status" value="1"/>
</dbReference>
<keyword evidence="14" id="KW-1185">Reference proteome</keyword>
<dbReference type="InterPro" id="IPR011047">
    <property type="entry name" value="Quinoprotein_ADH-like_sf"/>
</dbReference>
<feature type="region of interest" description="Disordered" evidence="9">
    <location>
        <begin position="895"/>
        <end position="946"/>
    </location>
</feature>
<dbReference type="InterPro" id="IPR004871">
    <property type="entry name" value="RSE1/DDB1/CPSF1_C"/>
</dbReference>
<dbReference type="InterPro" id="IPR015943">
    <property type="entry name" value="WD40/YVTN_repeat-like_dom_sf"/>
</dbReference>
<dbReference type="GO" id="GO:0008380">
    <property type="term" value="P:RNA splicing"/>
    <property type="evidence" value="ECO:0007669"/>
    <property type="project" value="UniProtKB-KW"/>
</dbReference>
<evidence type="ECO:0000256" key="2">
    <source>
        <dbReference type="ARBA" id="ARBA00007453"/>
    </source>
</evidence>
<keyword evidence="7" id="KW-0539">Nucleus</keyword>
<evidence type="ECO:0000256" key="5">
    <source>
        <dbReference type="ARBA" id="ARBA00022728"/>
    </source>
</evidence>
<dbReference type="Gene3D" id="2.130.10.10">
    <property type="entry name" value="YVTN repeat-like/Quinoprotein amine dehydrogenase"/>
    <property type="match status" value="3"/>
</dbReference>